<keyword evidence="5" id="KW-0479">Metal-binding</keyword>
<evidence type="ECO:0000256" key="2">
    <source>
        <dbReference type="ARBA" id="ARBA00001936"/>
    </source>
</evidence>
<dbReference type="Pfam" id="PF05195">
    <property type="entry name" value="AMP_N"/>
    <property type="match status" value="1"/>
</dbReference>
<dbReference type="AlphaFoldDB" id="A0A857MLP8"/>
<evidence type="ECO:0000313" key="9">
    <source>
        <dbReference type="EMBL" id="QHN43028.1"/>
    </source>
</evidence>
<evidence type="ECO:0000256" key="6">
    <source>
        <dbReference type="ARBA" id="ARBA00022801"/>
    </source>
</evidence>
<organism evidence="9 10">
    <name type="scientific">Candidatus Mycosynbacter amalyticus</name>
    <dbReference type="NCBI Taxonomy" id="2665156"/>
    <lineage>
        <taxon>Bacteria</taxon>
        <taxon>Candidatus Saccharimonadota</taxon>
        <taxon>Candidatus Saccharimonadota incertae sedis</taxon>
        <taxon>Candidatus Mycosynbacter</taxon>
    </lineage>
</organism>
<comment type="catalytic activity">
    <reaction evidence="1">
        <text>Release of any N-terminal amino acid, including proline, that is linked to proline, even from a dipeptide or tripeptide.</text>
        <dbReference type="EC" id="3.4.11.9"/>
    </reaction>
</comment>
<feature type="domain" description="Aminopeptidase P N-terminal" evidence="8">
    <location>
        <begin position="4"/>
        <end position="133"/>
    </location>
</feature>
<keyword evidence="7" id="KW-0464">Manganese</keyword>
<gene>
    <name evidence="9" type="ORF">GII36_04190</name>
</gene>
<dbReference type="PANTHER" id="PTHR43226">
    <property type="entry name" value="XAA-PRO AMINOPEPTIDASE 3"/>
    <property type="match status" value="1"/>
</dbReference>
<dbReference type="GO" id="GO:0006508">
    <property type="term" value="P:proteolysis"/>
    <property type="evidence" value="ECO:0007669"/>
    <property type="project" value="TreeGrafter"/>
</dbReference>
<protein>
    <recommendedName>
        <fullName evidence="4">Xaa-Pro aminopeptidase</fullName>
        <ecNumber evidence="4">3.4.11.9</ecNumber>
    </recommendedName>
</protein>
<dbReference type="PANTHER" id="PTHR43226:SF4">
    <property type="entry name" value="XAA-PRO AMINOPEPTIDASE 3"/>
    <property type="match status" value="1"/>
</dbReference>
<dbReference type="Gene3D" id="3.90.230.10">
    <property type="entry name" value="Creatinase/methionine aminopeptidase superfamily"/>
    <property type="match status" value="1"/>
</dbReference>
<dbReference type="GO" id="GO:0030145">
    <property type="term" value="F:manganese ion binding"/>
    <property type="evidence" value="ECO:0007669"/>
    <property type="project" value="InterPro"/>
</dbReference>
<evidence type="ECO:0000256" key="4">
    <source>
        <dbReference type="ARBA" id="ARBA00012574"/>
    </source>
</evidence>
<keyword evidence="10" id="KW-1185">Reference proteome</keyword>
<evidence type="ECO:0000256" key="7">
    <source>
        <dbReference type="ARBA" id="ARBA00023211"/>
    </source>
</evidence>
<dbReference type="InterPro" id="IPR036005">
    <property type="entry name" value="Creatinase/aminopeptidase-like"/>
</dbReference>
<accession>A0A857MLP8</accession>
<dbReference type="InterPro" id="IPR000994">
    <property type="entry name" value="Pept_M24"/>
</dbReference>
<dbReference type="InterPro" id="IPR007865">
    <property type="entry name" value="Aminopep_P_N"/>
</dbReference>
<dbReference type="SMART" id="SM01011">
    <property type="entry name" value="AMP_N"/>
    <property type="match status" value="1"/>
</dbReference>
<dbReference type="InterPro" id="IPR052433">
    <property type="entry name" value="X-Pro_dipept-like"/>
</dbReference>
<name>A0A857MLP8_9BACT</name>
<evidence type="ECO:0000259" key="8">
    <source>
        <dbReference type="SMART" id="SM01011"/>
    </source>
</evidence>
<evidence type="ECO:0000256" key="5">
    <source>
        <dbReference type="ARBA" id="ARBA00022723"/>
    </source>
</evidence>
<comment type="similarity">
    <text evidence="3">Belongs to the peptidase M24B family.</text>
</comment>
<dbReference type="KEGG" id="mama:GII36_04190"/>
<dbReference type="EC" id="3.4.11.9" evidence="4"/>
<dbReference type="SUPFAM" id="SSF55920">
    <property type="entry name" value="Creatinase/aminopeptidase"/>
    <property type="match status" value="1"/>
</dbReference>
<sequence>MKKLDATFFETNRQAAMQKLEGSLLIVSAYSEMQRGNDAAHSFEQEANFWYLTGVEHANWWLIMDGTRGKSWLVSPEVDEVHALFDGSLSAQHARDISGVADVIDRNEALELLRREARTRQFIYVVDQPQYHEHFGFTLNPAAHDLREQCQRIFTQVQDFRPKLAELRAIKHPEEIAAMQAAINLTIDGFREVKSKLDSYKHEYEVEADFSHYFRSRGAIGHAYDPIVAGGGNACTLHYGTNSAVLKKGTLLLLDIGARVNGYAADITRTYAVGKPTKRQLEVHAAVAGAQTQIISLIEPLLGIEEYHRQVDVIMKRALLGLGLMRDMDDDAYRKYFPHAISHGLGVDVHDALGRPKYLQEGMVLTVEPGIYIPEEGIGVRIEDDILVTAKGHRNLSAKLETEL</sequence>
<dbReference type="Gene3D" id="3.40.350.10">
    <property type="entry name" value="Creatinase/prolidase N-terminal domain"/>
    <property type="match status" value="1"/>
</dbReference>
<evidence type="ECO:0000313" key="10">
    <source>
        <dbReference type="Proteomes" id="UP001059824"/>
    </source>
</evidence>
<keyword evidence="6" id="KW-0378">Hydrolase</keyword>
<dbReference type="SUPFAM" id="SSF53092">
    <property type="entry name" value="Creatinase/prolidase N-terminal domain"/>
    <property type="match status" value="1"/>
</dbReference>
<dbReference type="Pfam" id="PF00557">
    <property type="entry name" value="Peptidase_M24"/>
    <property type="match status" value="1"/>
</dbReference>
<evidence type="ECO:0000256" key="1">
    <source>
        <dbReference type="ARBA" id="ARBA00001424"/>
    </source>
</evidence>
<proteinExistence type="inferred from homology"/>
<dbReference type="InterPro" id="IPR029149">
    <property type="entry name" value="Creatin/AminoP/Spt16_N"/>
</dbReference>
<reference evidence="9" key="1">
    <citation type="journal article" date="2021" name="Nat. Microbiol.">
        <title>Cocultivation of an ultrasmall environmental parasitic bacterium with lytic ability against bacteria associated with wastewater foams.</title>
        <authorList>
            <person name="Batinovic S."/>
            <person name="Rose J.J.A."/>
            <person name="Ratcliffe J."/>
            <person name="Seviour R.J."/>
            <person name="Petrovski S."/>
        </authorList>
    </citation>
    <scope>NUCLEOTIDE SEQUENCE</scope>
    <source>
        <strain evidence="9">JR1</strain>
    </source>
</reference>
<dbReference type="Proteomes" id="UP001059824">
    <property type="component" value="Chromosome"/>
</dbReference>
<comment type="cofactor">
    <cofactor evidence="2">
        <name>Mn(2+)</name>
        <dbReference type="ChEBI" id="CHEBI:29035"/>
    </cofactor>
</comment>
<dbReference type="EMBL" id="CP045921">
    <property type="protein sequence ID" value="QHN43028.1"/>
    <property type="molecule type" value="Genomic_DNA"/>
</dbReference>
<dbReference type="RefSeq" id="WP_260762787.1">
    <property type="nucleotide sequence ID" value="NZ_CP045921.1"/>
</dbReference>
<evidence type="ECO:0000256" key="3">
    <source>
        <dbReference type="ARBA" id="ARBA00008766"/>
    </source>
</evidence>
<dbReference type="GO" id="GO:0070006">
    <property type="term" value="F:metalloaminopeptidase activity"/>
    <property type="evidence" value="ECO:0007669"/>
    <property type="project" value="InterPro"/>
</dbReference>